<dbReference type="PROSITE" id="PS50294">
    <property type="entry name" value="WD_REPEATS_REGION"/>
    <property type="match status" value="7"/>
</dbReference>
<feature type="compositionally biased region" description="Basic and acidic residues" evidence="4">
    <location>
        <begin position="704"/>
        <end position="719"/>
    </location>
</feature>
<evidence type="ECO:0000313" key="6">
    <source>
        <dbReference type="EMBL" id="KAF7996307.1"/>
    </source>
</evidence>
<feature type="repeat" description="WD" evidence="3">
    <location>
        <begin position="936"/>
        <end position="977"/>
    </location>
</feature>
<comment type="caution">
    <text evidence="6">The sequence shown here is derived from an EMBL/GenBank/DDBJ whole genome shotgun (WGS) entry which is preliminary data.</text>
</comment>
<proteinExistence type="predicted"/>
<dbReference type="EMBL" id="JACMRX010000001">
    <property type="protein sequence ID" value="KAF7996307.1"/>
    <property type="molecule type" value="Genomic_DNA"/>
</dbReference>
<keyword evidence="7" id="KW-1185">Reference proteome</keyword>
<dbReference type="Gene3D" id="3.40.50.300">
    <property type="entry name" value="P-loop containing nucleotide triphosphate hydrolases"/>
    <property type="match status" value="1"/>
</dbReference>
<feature type="repeat" description="WD" evidence="3">
    <location>
        <begin position="1278"/>
        <end position="1319"/>
    </location>
</feature>
<dbReference type="SUPFAM" id="SSF52540">
    <property type="entry name" value="P-loop containing nucleoside triphosphate hydrolases"/>
    <property type="match status" value="1"/>
</dbReference>
<keyword evidence="1 3" id="KW-0853">WD repeat</keyword>
<evidence type="ECO:0000256" key="1">
    <source>
        <dbReference type="ARBA" id="ARBA00022574"/>
    </source>
</evidence>
<dbReference type="PANTHER" id="PTHR19871">
    <property type="entry name" value="BETA TRANSDUCIN-RELATED PROTEIN"/>
    <property type="match status" value="1"/>
</dbReference>
<dbReference type="InterPro" id="IPR056534">
    <property type="entry name" value="Beta-prop_NWD2_C"/>
</dbReference>
<feature type="region of interest" description="Disordered" evidence="4">
    <location>
        <begin position="704"/>
        <end position="731"/>
    </location>
</feature>
<dbReference type="InterPro" id="IPR001680">
    <property type="entry name" value="WD40_rpt"/>
</dbReference>
<dbReference type="SUPFAM" id="SSF50978">
    <property type="entry name" value="WD40 repeat-like"/>
    <property type="match status" value="1"/>
</dbReference>
<feature type="repeat" description="WD" evidence="3">
    <location>
        <begin position="1020"/>
        <end position="1061"/>
    </location>
</feature>
<feature type="repeat" description="WD" evidence="3">
    <location>
        <begin position="1401"/>
        <end position="1443"/>
    </location>
</feature>
<name>A0A834Y3W3_APHGI</name>
<reference evidence="6 7" key="1">
    <citation type="submission" date="2020-08" db="EMBL/GenBank/DDBJ databases">
        <title>Aphidius gifuensis genome sequencing and assembly.</title>
        <authorList>
            <person name="Du Z."/>
        </authorList>
    </citation>
    <scope>NUCLEOTIDE SEQUENCE [LARGE SCALE GENOMIC DNA]</scope>
    <source>
        <strain evidence="6">YNYX2018</strain>
        <tissue evidence="6">Adults</tissue>
    </source>
</reference>
<evidence type="ECO:0000256" key="2">
    <source>
        <dbReference type="ARBA" id="ARBA00022737"/>
    </source>
</evidence>
<gene>
    <name evidence="6" type="ORF">HCN44_001939</name>
</gene>
<feature type="repeat" description="WD" evidence="3">
    <location>
        <begin position="1103"/>
        <end position="1144"/>
    </location>
</feature>
<dbReference type="Gene3D" id="2.130.10.10">
    <property type="entry name" value="YVTN repeat-like/Quinoprotein amine dehydrogenase"/>
    <property type="match status" value="4"/>
</dbReference>
<dbReference type="InterPro" id="IPR027417">
    <property type="entry name" value="P-loop_NTPase"/>
</dbReference>
<dbReference type="InterPro" id="IPR052752">
    <property type="entry name" value="NACHT-WD_repeat"/>
</dbReference>
<dbReference type="Pfam" id="PF23586">
    <property type="entry name" value="Beta-prop_NWD2_C"/>
    <property type="match status" value="1"/>
</dbReference>
<dbReference type="InterPro" id="IPR011047">
    <property type="entry name" value="Quinoprotein_ADH-like_sf"/>
</dbReference>
<dbReference type="PANTHER" id="PTHR19871:SF28">
    <property type="entry name" value="AAA+ ATPASE DOMAIN-CONTAINING PROTEIN"/>
    <property type="match status" value="1"/>
</dbReference>
<dbReference type="CDD" id="cd00200">
    <property type="entry name" value="WD40"/>
    <property type="match status" value="2"/>
</dbReference>
<keyword evidence="2" id="KW-0677">Repeat</keyword>
<evidence type="ECO:0000256" key="3">
    <source>
        <dbReference type="PROSITE-ProRule" id="PRU00221"/>
    </source>
</evidence>
<dbReference type="SUPFAM" id="SSF50998">
    <property type="entry name" value="Quinoprotein alcohol dehydrogenase-like"/>
    <property type="match status" value="2"/>
</dbReference>
<feature type="domain" description="NWD2 C-terminal beta-propeller" evidence="5">
    <location>
        <begin position="1100"/>
        <end position="1210"/>
    </location>
</feature>
<feature type="repeat" description="WD" evidence="3">
    <location>
        <begin position="1237"/>
        <end position="1278"/>
    </location>
</feature>
<dbReference type="OrthoDB" id="9990676at2759"/>
<evidence type="ECO:0000259" key="5">
    <source>
        <dbReference type="Pfam" id="PF23586"/>
    </source>
</evidence>
<dbReference type="PROSITE" id="PS00678">
    <property type="entry name" value="WD_REPEATS_1"/>
    <property type="match status" value="3"/>
</dbReference>
<dbReference type="InterPro" id="IPR020472">
    <property type="entry name" value="WD40_PAC1"/>
</dbReference>
<feature type="region of interest" description="Disordered" evidence="4">
    <location>
        <begin position="1629"/>
        <end position="1662"/>
    </location>
</feature>
<feature type="compositionally biased region" description="Acidic residues" evidence="4">
    <location>
        <begin position="720"/>
        <end position="729"/>
    </location>
</feature>
<dbReference type="SMART" id="SM00320">
    <property type="entry name" value="WD40"/>
    <property type="match status" value="13"/>
</dbReference>
<evidence type="ECO:0000256" key="4">
    <source>
        <dbReference type="SAM" id="MobiDB-lite"/>
    </source>
</evidence>
<dbReference type="Pfam" id="PF00400">
    <property type="entry name" value="WD40"/>
    <property type="match status" value="6"/>
</dbReference>
<dbReference type="Proteomes" id="UP000639338">
    <property type="component" value="Unassembled WGS sequence"/>
</dbReference>
<dbReference type="PRINTS" id="PR00320">
    <property type="entry name" value="GPROTEINBRPT"/>
</dbReference>
<protein>
    <recommendedName>
        <fullName evidence="5">NWD2 C-terminal beta-propeller domain-containing protein</fullName>
    </recommendedName>
</protein>
<organism evidence="6 7">
    <name type="scientific">Aphidius gifuensis</name>
    <name type="common">Parasitoid wasp</name>
    <dbReference type="NCBI Taxonomy" id="684658"/>
    <lineage>
        <taxon>Eukaryota</taxon>
        <taxon>Metazoa</taxon>
        <taxon>Ecdysozoa</taxon>
        <taxon>Arthropoda</taxon>
        <taxon>Hexapoda</taxon>
        <taxon>Insecta</taxon>
        <taxon>Pterygota</taxon>
        <taxon>Neoptera</taxon>
        <taxon>Endopterygota</taxon>
        <taxon>Hymenoptera</taxon>
        <taxon>Apocrita</taxon>
        <taxon>Ichneumonoidea</taxon>
        <taxon>Braconidae</taxon>
        <taxon>Aphidiinae</taxon>
        <taxon>Aphidius</taxon>
    </lineage>
</organism>
<dbReference type="PROSITE" id="PS50082">
    <property type="entry name" value="WD_REPEATS_2"/>
    <property type="match status" value="9"/>
</dbReference>
<feature type="repeat" description="WD" evidence="3">
    <location>
        <begin position="1195"/>
        <end position="1236"/>
    </location>
</feature>
<sequence length="1662" mass="185016">MNLEVELIASVVKGRPPPAHLPAPRLIKIFIASERDEFFEERKQLLESVGPELQSIYDDMGIEVLLVDMQYGTIKNPDDDPRLAELFIEEINASYGHSRGCFLILLVGNEYNAGWIPTKFSESTFISLATHCSSLNEFYEHKGHCYILKATSEETAQDDWQKTNGIKIRGLLKTAAENAVKNNQNDNDILNVLKSTSERQFEYGLNLDPEGCGIISIIREWKNAEQIGIKDQCQSLKKKILSSLPNANIINFNVEFKNNNNNSEINESYELYLADLRNQVVERIQQLVNSSVEKNPEIKSRKKMVQEIYSESLTHLSLLREIKPLEQTDEIVQRIKKLITVGTKNKHGPIFIRGGRLSGKSSILSTIYNNIDNWLDKTTLKIVRLCTSTPRSAYSVELLRILCQHIGFLSGNNDGNLPREASFNPLHLNNWFTQILRGIEEQDNSNNGQNIVILIDDLHRLHTLESEIIVALSWLPLQLPPGIHFIVTTSVTLDTLKLTPLQKERFKSHDILIDIGDTRRRSSACSPGVYAEYGEYGDTAIKKNTKIDENTIEEFENAFDYMEKLIGKKSATRIGSILAVTEYGLSETEILELIMPTCDDGPLLLKNGQFNFSTWCLIKRNLINYLKIRVLSGKLLFSWRWICKDLARKRYLTTLAQSRACHIEIATTLFFFDGENEKCESEEDNKSTPKKSMSIILVQDDNEKEKEIKQNKDKEKQEGEKEEEEENDNFIDPNLEAIKSTPFQSIPQSQDITYTIRHVEEAWLHLLRAGDVEKLKRLAVCAFDFLLAAVQMISVSYLRCVLEHSRQYLLERDLELVYYAIRNSSDALTRDPLQLGGQLISWLRPVVEDGGDLVSIMITAAMAWCDGYAAPLLVPLNGWLQSPLPLQIRALTCPQGVKLIEIAPSGQHIVIVPSELSAQCDAQLWHVMSGQLVHTFKGHSNPISCLAVTQQSQYLLTGSDDTTIIVWDMKEFSMKRRICEHIAPVLSLTPALNNSVIVSGGEDSRIIATSLLTGQVLMKVDHHRGPVTSLKIDSAGEVLVSGSVDGNVCLWSLENFKLLNTIVLSSSVNTLDISGDSVFLLAACDDEKLYLRSLATGTEIHTLRGHQGPIKSICLAKDCRRAVAGGIDGSISVFDMHSGKLIRSLSANLTADVTSVKVTEKDDFLVTASGNRVIYWSFRDEELNKTRNHKKEQTIQQHTASITCIDISRDGAMAVTGGVDSLVNLWQLNTHELMLSLEGHIASVTCVTFSASGLFAASGSEDKTVRVWGLTLGFVVATFRHQSPVLAVIAMLDGRRVVSSDRGGNIRVWAADTGTMIQSVCGPGRCFAVTSDMRYTVCGAGDNQVQIVSLGAGPEEKYKISHSQEITCLVVTPDSQSLITGSRDMSLKVWQLTGGKLSQVLVGHSDHVTCVAVAVLDKSIVISGSRDANLIVWDINTGDDLHTLTGHLGYVTCVKLSGDGTLAVSGSEDKSIFVWDTKKGTSINAIMLHVPIFSLELSTDCSRIALHLLDQQYMPILCLHNTPAQYVKLPSYVAPRDLRPPGPKRPARRLLKKEVSLDTYTWQKKYGHITSGIMVAAIDDRLKRRFSVSASMEEISKAGLADSQTSLGKSQQAALAQSQHFDQLEALWNKQSPPPRPRRTLCKQSSLQAPRISDSDEEDFPG</sequence>
<dbReference type="InterPro" id="IPR015943">
    <property type="entry name" value="WD40/YVTN_repeat-like_dom_sf"/>
</dbReference>
<evidence type="ECO:0000313" key="7">
    <source>
        <dbReference type="Proteomes" id="UP000639338"/>
    </source>
</evidence>
<accession>A0A834Y3W3</accession>
<feature type="repeat" description="WD" evidence="3">
    <location>
        <begin position="1444"/>
        <end position="1485"/>
    </location>
</feature>
<dbReference type="InterPro" id="IPR019775">
    <property type="entry name" value="WD40_repeat_CS"/>
</dbReference>
<dbReference type="InterPro" id="IPR036322">
    <property type="entry name" value="WD40_repeat_dom_sf"/>
</dbReference>
<feature type="repeat" description="WD" evidence="3">
    <location>
        <begin position="1359"/>
        <end position="1400"/>
    </location>
</feature>